<keyword evidence="4" id="KW-1185">Reference proteome</keyword>
<dbReference type="SMART" id="SM00530">
    <property type="entry name" value="HTH_XRE"/>
    <property type="match status" value="1"/>
</dbReference>
<evidence type="ECO:0000256" key="1">
    <source>
        <dbReference type="ARBA" id="ARBA00023125"/>
    </source>
</evidence>
<dbReference type="CDD" id="cd00093">
    <property type="entry name" value="HTH_XRE"/>
    <property type="match status" value="1"/>
</dbReference>
<dbReference type="EMBL" id="JAHLPM010000002">
    <property type="protein sequence ID" value="MBU5437177.1"/>
    <property type="molecule type" value="Genomic_DNA"/>
</dbReference>
<evidence type="ECO:0000313" key="3">
    <source>
        <dbReference type="EMBL" id="MBU5437177.1"/>
    </source>
</evidence>
<dbReference type="Proteomes" id="UP000749471">
    <property type="component" value="Unassembled WGS sequence"/>
</dbReference>
<dbReference type="Pfam" id="PF01381">
    <property type="entry name" value="HTH_3"/>
    <property type="match status" value="1"/>
</dbReference>
<feature type="domain" description="HTH cro/C1-type" evidence="2">
    <location>
        <begin position="17"/>
        <end position="71"/>
    </location>
</feature>
<dbReference type="InterPro" id="IPR050807">
    <property type="entry name" value="TransReg_Diox_bact_type"/>
</dbReference>
<evidence type="ECO:0000313" key="4">
    <source>
        <dbReference type="Proteomes" id="UP000749471"/>
    </source>
</evidence>
<keyword evidence="1" id="KW-0238">DNA-binding</keyword>
<comment type="caution">
    <text evidence="3">The sequence shown here is derived from an EMBL/GenBank/DDBJ whole genome shotgun (WGS) entry which is preliminary data.</text>
</comment>
<sequence length="134" mass="15604">MNKEKDPLNFKEIGSRIRAEREKLNLTREKFAEIIGLSSFYIGQIERGDRKMSVDTLIKIADSLHVSVDYLLKGHILYTNNTHLNKEFSVSESNNENYIKEIDDEIRDLLSRCSEKEISLIKDMIRLILPYLGN</sequence>
<protein>
    <submittedName>
        <fullName evidence="3">Helix-turn-helix domain-containing protein</fullName>
    </submittedName>
</protein>
<dbReference type="PANTHER" id="PTHR46797:SF24">
    <property type="entry name" value="DNA-BINDING PHAGE PROTEIN"/>
    <property type="match status" value="1"/>
</dbReference>
<dbReference type="RefSeq" id="WP_216517001.1">
    <property type="nucleotide sequence ID" value="NZ_JAHLPM010000002.1"/>
</dbReference>
<evidence type="ECO:0000259" key="2">
    <source>
        <dbReference type="PROSITE" id="PS50943"/>
    </source>
</evidence>
<proteinExistence type="predicted"/>
<dbReference type="InterPro" id="IPR001387">
    <property type="entry name" value="Cro/C1-type_HTH"/>
</dbReference>
<name>A0ABS6E2P7_9FIRM</name>
<dbReference type="PROSITE" id="PS50943">
    <property type="entry name" value="HTH_CROC1"/>
    <property type="match status" value="1"/>
</dbReference>
<reference evidence="3 4" key="1">
    <citation type="submission" date="2021-06" db="EMBL/GenBank/DDBJ databases">
        <authorList>
            <person name="Sun Q."/>
            <person name="Li D."/>
        </authorList>
    </citation>
    <scope>NUCLEOTIDE SEQUENCE [LARGE SCALE GENOMIC DNA]</scope>
    <source>
        <strain evidence="3 4">MSJ-40</strain>
    </source>
</reference>
<gene>
    <name evidence="3" type="ORF">KQI42_04100</name>
</gene>
<organism evidence="3 4">
    <name type="scientific">Tissierella simiarum</name>
    <dbReference type="NCBI Taxonomy" id="2841534"/>
    <lineage>
        <taxon>Bacteria</taxon>
        <taxon>Bacillati</taxon>
        <taxon>Bacillota</taxon>
        <taxon>Tissierellia</taxon>
        <taxon>Tissierellales</taxon>
        <taxon>Tissierellaceae</taxon>
        <taxon>Tissierella</taxon>
    </lineage>
</organism>
<dbReference type="PANTHER" id="PTHR46797">
    <property type="entry name" value="HTH-TYPE TRANSCRIPTIONAL REGULATOR"/>
    <property type="match status" value="1"/>
</dbReference>
<accession>A0ABS6E2P7</accession>